<dbReference type="InterPro" id="IPR032466">
    <property type="entry name" value="Metal_Hydrolase"/>
</dbReference>
<dbReference type="SUPFAM" id="SSF51556">
    <property type="entry name" value="Metallo-dependent hydrolases"/>
    <property type="match status" value="1"/>
</dbReference>
<keyword evidence="2" id="KW-1185">Reference proteome</keyword>
<gene>
    <name evidence="1" type="ORF">ABI_35950</name>
</gene>
<dbReference type="Gene3D" id="3.20.20.140">
    <property type="entry name" value="Metal-dependent hydrolases"/>
    <property type="match status" value="1"/>
</dbReference>
<dbReference type="STRING" id="715226.ABI_35950"/>
<evidence type="ECO:0000313" key="1">
    <source>
        <dbReference type="EMBL" id="EGF90571.1"/>
    </source>
</evidence>
<dbReference type="PANTHER" id="PTHR46124">
    <property type="entry name" value="D-AMINOACYL-TRNA DEACYLASE"/>
    <property type="match status" value="1"/>
</dbReference>
<accession>F4QQT4</accession>
<organism evidence="1 2">
    <name type="scientific">Asticcacaulis biprosthecium C19</name>
    <dbReference type="NCBI Taxonomy" id="715226"/>
    <lineage>
        <taxon>Bacteria</taxon>
        <taxon>Pseudomonadati</taxon>
        <taxon>Pseudomonadota</taxon>
        <taxon>Alphaproteobacteria</taxon>
        <taxon>Caulobacterales</taxon>
        <taxon>Caulobacteraceae</taxon>
        <taxon>Asticcacaulis</taxon>
    </lineage>
</organism>
<dbReference type="HOGENOM" id="CLU_2434532_0_0_5"/>
<proteinExistence type="predicted"/>
<dbReference type="AlphaFoldDB" id="F4QQT4"/>
<dbReference type="GO" id="GO:0005829">
    <property type="term" value="C:cytosol"/>
    <property type="evidence" value="ECO:0007669"/>
    <property type="project" value="TreeGrafter"/>
</dbReference>
<reference evidence="2" key="1">
    <citation type="submission" date="2011-03" db="EMBL/GenBank/DDBJ databases">
        <title>Draft genome sequence of Brevundimonas diminuta.</title>
        <authorList>
            <person name="Brown P.J.B."/>
            <person name="Buechlein A."/>
            <person name="Hemmerich C."/>
            <person name="Brun Y.V."/>
        </authorList>
    </citation>
    <scope>NUCLEOTIDE SEQUENCE [LARGE SCALE GENOMIC DNA]</scope>
    <source>
        <strain evidence="2">C19</strain>
    </source>
</reference>
<dbReference type="EMBL" id="GL883079">
    <property type="protein sequence ID" value="EGF90571.1"/>
    <property type="molecule type" value="Genomic_DNA"/>
</dbReference>
<dbReference type="Proteomes" id="UP000006512">
    <property type="component" value="Unassembled WGS sequence"/>
</dbReference>
<evidence type="ECO:0000313" key="2">
    <source>
        <dbReference type="Proteomes" id="UP000006512"/>
    </source>
</evidence>
<dbReference type="Pfam" id="PF01026">
    <property type="entry name" value="TatD_DNase"/>
    <property type="match status" value="1"/>
</dbReference>
<dbReference type="PANTHER" id="PTHR46124:SF2">
    <property type="entry name" value="D-AMINOACYL-TRNA DEACYLASE"/>
    <property type="match status" value="1"/>
</dbReference>
<name>F4QQT4_9CAUL</name>
<protein>
    <submittedName>
        <fullName evidence="1">Urease/pyrimidinase family protein</fullName>
    </submittedName>
</protein>
<dbReference type="GO" id="GO:0016788">
    <property type="term" value="F:hydrolase activity, acting on ester bonds"/>
    <property type="evidence" value="ECO:0007669"/>
    <property type="project" value="InterPro"/>
</dbReference>
<dbReference type="eggNOG" id="COG0084">
    <property type="taxonomic scope" value="Bacteria"/>
</dbReference>
<sequence length="90" mass="9970">MHAPQFDDDRDQVIDRARAAGVGLMINICDRVSNFDAVYAIADANPDIWATVGTHPHEARENPDLTAASLLELAQNEGRRDWGVRSRLSL</sequence>
<dbReference type="InterPro" id="IPR001130">
    <property type="entry name" value="TatD-like"/>
</dbReference>